<dbReference type="InterPro" id="IPR016181">
    <property type="entry name" value="Acyl_CoA_acyltransferase"/>
</dbReference>
<dbReference type="Proteomes" id="UP000250557">
    <property type="component" value="Chromosome"/>
</dbReference>
<dbReference type="SUPFAM" id="SSF55729">
    <property type="entry name" value="Acyl-CoA N-acyltransferases (Nat)"/>
    <property type="match status" value="1"/>
</dbReference>
<keyword evidence="5" id="KW-1185">Reference proteome</keyword>
<gene>
    <name evidence="3" type="ORF">DEO27_027625</name>
    <name evidence="2" type="ORF">DIU31_022270</name>
</gene>
<dbReference type="Gene3D" id="3.40.630.30">
    <property type="match status" value="1"/>
</dbReference>
<organism evidence="3 5">
    <name type="scientific">Mucilaginibacter rubeus</name>
    <dbReference type="NCBI Taxonomy" id="2027860"/>
    <lineage>
        <taxon>Bacteria</taxon>
        <taxon>Pseudomonadati</taxon>
        <taxon>Bacteroidota</taxon>
        <taxon>Sphingobacteriia</taxon>
        <taxon>Sphingobacteriales</taxon>
        <taxon>Sphingobacteriaceae</taxon>
        <taxon>Mucilaginibacter</taxon>
    </lineage>
</organism>
<evidence type="ECO:0000259" key="1">
    <source>
        <dbReference type="PROSITE" id="PS51186"/>
    </source>
</evidence>
<dbReference type="AlphaFoldDB" id="A0A364WYV1"/>
<reference evidence="3 4" key="1">
    <citation type="submission" date="2019-08" db="EMBL/GenBank/DDBJ databases">
        <title>Comparative genome analysis confer to the adaptation heavy metal polluted environment.</title>
        <authorList>
            <person name="Li Y."/>
        </authorList>
    </citation>
    <scope>NUCLEOTIDE SEQUENCE [LARGE SCALE GENOMIC DNA]</scope>
    <source>
        <strain evidence="3">P1</strain>
        <strain evidence="2 4">P2</strain>
    </source>
</reference>
<sequence>MIIDKAQPYKEKMIELLAAEKLPVADLPEKLDNFIVAIQDGIVVGVAGVEVYGNNGLLRSLAVHPEHRGAGIAGKLLARLNSISKKNSLTALYLLTETAPAYFERKKYSKITREEVPVEVQQSSEFSHVCPVSAIVMKKEL</sequence>
<evidence type="ECO:0000313" key="5">
    <source>
        <dbReference type="Proteomes" id="UP000251402"/>
    </source>
</evidence>
<evidence type="ECO:0000313" key="2">
    <source>
        <dbReference type="EMBL" id="QEM06104.1"/>
    </source>
</evidence>
<dbReference type="EMBL" id="CP043450">
    <property type="protein sequence ID" value="QEM13621.1"/>
    <property type="molecule type" value="Genomic_DNA"/>
</dbReference>
<evidence type="ECO:0000313" key="4">
    <source>
        <dbReference type="Proteomes" id="UP000250557"/>
    </source>
</evidence>
<evidence type="ECO:0000313" key="3">
    <source>
        <dbReference type="EMBL" id="QEM13621.1"/>
    </source>
</evidence>
<name>A0A364WYV1_9SPHI</name>
<dbReference type="EMBL" id="CP043451">
    <property type="protein sequence ID" value="QEM06104.1"/>
    <property type="molecule type" value="Genomic_DNA"/>
</dbReference>
<dbReference type="InterPro" id="IPR000182">
    <property type="entry name" value="GNAT_dom"/>
</dbReference>
<dbReference type="RefSeq" id="WP_112571271.1">
    <property type="nucleotide sequence ID" value="NZ_CP043450.1"/>
</dbReference>
<dbReference type="CDD" id="cd04301">
    <property type="entry name" value="NAT_SF"/>
    <property type="match status" value="1"/>
</dbReference>
<protein>
    <submittedName>
        <fullName evidence="3">GNAT family N-acetyltransferase</fullName>
    </submittedName>
</protein>
<feature type="domain" description="N-acetyltransferase" evidence="1">
    <location>
        <begin position="1"/>
        <end position="141"/>
    </location>
</feature>
<proteinExistence type="predicted"/>
<dbReference type="Proteomes" id="UP000251402">
    <property type="component" value="Chromosome"/>
</dbReference>
<dbReference type="KEGG" id="mrub:DEO27_027625"/>
<dbReference type="OrthoDB" id="5197788at2"/>
<dbReference type="PROSITE" id="PS51186">
    <property type="entry name" value="GNAT"/>
    <property type="match status" value="1"/>
</dbReference>
<dbReference type="Pfam" id="PF13508">
    <property type="entry name" value="Acetyltransf_7"/>
    <property type="match status" value="1"/>
</dbReference>
<dbReference type="NCBIfam" id="NF040501">
    <property type="entry name" value="resist_ArsN2"/>
    <property type="match status" value="1"/>
</dbReference>
<accession>A0A364WYV1</accession>
<dbReference type="GO" id="GO:0016747">
    <property type="term" value="F:acyltransferase activity, transferring groups other than amino-acyl groups"/>
    <property type="evidence" value="ECO:0007669"/>
    <property type="project" value="InterPro"/>
</dbReference>